<evidence type="ECO:0000313" key="2">
    <source>
        <dbReference type="EMBL" id="KKA25821.1"/>
    </source>
</evidence>
<evidence type="ECO:0000256" key="1">
    <source>
        <dbReference type="SAM" id="Phobius"/>
    </source>
</evidence>
<gene>
    <name evidence="2" type="ORF">T310_0131</name>
</gene>
<reference evidence="2 3" key="1">
    <citation type="submission" date="2015-04" db="EMBL/GenBank/DDBJ databases">
        <authorList>
            <person name="Heijne W.H."/>
            <person name="Fedorova N.D."/>
            <person name="Nierman W.C."/>
            <person name="Vollebregt A.W."/>
            <person name="Zhao Z."/>
            <person name="Wu L."/>
            <person name="Kumar M."/>
            <person name="Stam H."/>
            <person name="van den Berg M.A."/>
            <person name="Pel H.J."/>
        </authorList>
    </citation>
    <scope>NUCLEOTIDE SEQUENCE [LARGE SCALE GENOMIC DNA]</scope>
    <source>
        <strain evidence="2 3">CBS 393.64</strain>
    </source>
</reference>
<keyword evidence="3" id="KW-1185">Reference proteome</keyword>
<protein>
    <submittedName>
        <fullName evidence="2">Uncharacterized protein</fullName>
    </submittedName>
</protein>
<comment type="caution">
    <text evidence="2">The sequence shown here is derived from an EMBL/GenBank/DDBJ whole genome shotgun (WGS) entry which is preliminary data.</text>
</comment>
<accession>A0A0F4Z6V4</accession>
<dbReference type="EMBL" id="LASV01000010">
    <property type="protein sequence ID" value="KKA25821.1"/>
    <property type="molecule type" value="Genomic_DNA"/>
</dbReference>
<keyword evidence="1" id="KW-1133">Transmembrane helix</keyword>
<dbReference type="AlphaFoldDB" id="A0A0F4Z6V4"/>
<proteinExistence type="predicted"/>
<feature type="transmembrane region" description="Helical" evidence="1">
    <location>
        <begin position="6"/>
        <end position="26"/>
    </location>
</feature>
<feature type="non-terminal residue" evidence="2">
    <location>
        <position position="1"/>
    </location>
</feature>
<organism evidence="2 3">
    <name type="scientific">Rasamsonia emersonii (strain ATCC 16479 / CBS 393.64 / IMI 116815)</name>
    <dbReference type="NCBI Taxonomy" id="1408163"/>
    <lineage>
        <taxon>Eukaryota</taxon>
        <taxon>Fungi</taxon>
        <taxon>Dikarya</taxon>
        <taxon>Ascomycota</taxon>
        <taxon>Pezizomycotina</taxon>
        <taxon>Eurotiomycetes</taxon>
        <taxon>Eurotiomycetidae</taxon>
        <taxon>Eurotiales</taxon>
        <taxon>Trichocomaceae</taxon>
        <taxon>Rasamsonia</taxon>
    </lineage>
</organism>
<keyword evidence="1" id="KW-0472">Membrane</keyword>
<name>A0A0F4Z6V4_RASE3</name>
<keyword evidence="1" id="KW-0812">Transmembrane</keyword>
<dbReference type="Proteomes" id="UP000053958">
    <property type="component" value="Unassembled WGS sequence"/>
</dbReference>
<dbReference type="GeneID" id="25312195"/>
<dbReference type="RefSeq" id="XP_013332433.1">
    <property type="nucleotide sequence ID" value="XM_013476979.1"/>
</dbReference>
<evidence type="ECO:0000313" key="3">
    <source>
        <dbReference type="Proteomes" id="UP000053958"/>
    </source>
</evidence>
<sequence>IIKYYLAALDISAASGLFVGYFYSLGGDYYLPPRSRQANESNLLIKQVTSRVSASVSPRSTPVLFIPFSQKINPPPLLSVTGLCRILASVRSCWFPVDQLSAKSQYLPDASNTNQVHLAAVNNDNGYGV</sequence>